<keyword evidence="3" id="KW-1185">Reference proteome</keyword>
<feature type="compositionally biased region" description="Low complexity" evidence="1">
    <location>
        <begin position="45"/>
        <end position="57"/>
    </location>
</feature>
<evidence type="ECO:0000313" key="3">
    <source>
        <dbReference type="Proteomes" id="UP000069272"/>
    </source>
</evidence>
<feature type="compositionally biased region" description="Polar residues" evidence="1">
    <location>
        <begin position="22"/>
        <end position="38"/>
    </location>
</feature>
<feature type="region of interest" description="Disordered" evidence="1">
    <location>
        <begin position="14"/>
        <end position="57"/>
    </location>
</feature>
<proteinExistence type="predicted"/>
<organism evidence="2 3">
    <name type="scientific">Anopheles albimanus</name>
    <name type="common">New world malaria mosquito</name>
    <dbReference type="NCBI Taxonomy" id="7167"/>
    <lineage>
        <taxon>Eukaryota</taxon>
        <taxon>Metazoa</taxon>
        <taxon>Ecdysozoa</taxon>
        <taxon>Arthropoda</taxon>
        <taxon>Hexapoda</taxon>
        <taxon>Insecta</taxon>
        <taxon>Pterygota</taxon>
        <taxon>Neoptera</taxon>
        <taxon>Endopterygota</taxon>
        <taxon>Diptera</taxon>
        <taxon>Nematocera</taxon>
        <taxon>Culicoidea</taxon>
        <taxon>Culicidae</taxon>
        <taxon>Anophelinae</taxon>
        <taxon>Anopheles</taxon>
    </lineage>
</organism>
<reference evidence="2 3" key="1">
    <citation type="journal article" date="2017" name="G3 (Bethesda)">
        <title>The Physical Genome Mapping of Anopheles albimanus Corrected Scaffold Misassemblies and Identified Interarm Rearrangements in Genus Anopheles.</title>
        <authorList>
            <person name="Artemov G.N."/>
            <person name="Peery A.N."/>
            <person name="Jiang X."/>
            <person name="Tu Z."/>
            <person name="Stegniy V.N."/>
            <person name="Sharakhova M.V."/>
            <person name="Sharakhov I.V."/>
        </authorList>
    </citation>
    <scope>NUCLEOTIDE SEQUENCE [LARGE SCALE GENOMIC DNA]</scope>
    <source>
        <strain evidence="2 3">ALBI9_A</strain>
    </source>
</reference>
<dbReference type="EnsemblMetazoa" id="AALB014316-RA">
    <property type="protein sequence ID" value="AALB014316-PA"/>
    <property type="gene ID" value="AALB014316"/>
</dbReference>
<dbReference type="VEuPathDB" id="VectorBase:AALB014316"/>
<dbReference type="Proteomes" id="UP000069272">
    <property type="component" value="Chromosome 2R"/>
</dbReference>
<protein>
    <submittedName>
        <fullName evidence="2">Uncharacterized protein</fullName>
    </submittedName>
</protein>
<dbReference type="AlphaFoldDB" id="A0A182FXE4"/>
<evidence type="ECO:0000256" key="1">
    <source>
        <dbReference type="SAM" id="MobiDB-lite"/>
    </source>
</evidence>
<evidence type="ECO:0000313" key="2">
    <source>
        <dbReference type="EnsemblMetazoa" id="AALB014316-PA"/>
    </source>
</evidence>
<accession>A0A182FXE4</accession>
<sequence length="57" mass="6083">MNCMRQAVWQVVHERSAKSVPRTETPSVPRTVPVGTSSIEKKACSSSSPSPSSLLVA</sequence>
<reference evidence="2" key="2">
    <citation type="submission" date="2022-08" db="UniProtKB">
        <authorList>
            <consortium name="EnsemblMetazoa"/>
        </authorList>
    </citation>
    <scope>IDENTIFICATION</scope>
    <source>
        <strain evidence="2">STECLA/ALBI9_A</strain>
    </source>
</reference>
<dbReference type="EnsemblMetazoa" id="AALB014316-RB">
    <property type="protein sequence ID" value="AALB014316-PB"/>
    <property type="gene ID" value="AALB014316"/>
</dbReference>
<name>A0A182FXE4_ANOAL</name>